<evidence type="ECO:0000313" key="8">
    <source>
        <dbReference type="Proteomes" id="UP000002036"/>
    </source>
</evidence>
<dbReference type="OMA" id="YNEICID"/>
<feature type="transmembrane region" description="Helical" evidence="6">
    <location>
        <begin position="281"/>
        <end position="302"/>
    </location>
</feature>
<dbReference type="GO" id="GO:0005794">
    <property type="term" value="C:Golgi apparatus"/>
    <property type="evidence" value="ECO:0007669"/>
    <property type="project" value="TreeGrafter"/>
</dbReference>
<organism evidence="7 8">
    <name type="scientific">Lachancea thermotolerans (strain ATCC 56472 / CBS 6340 / NRRL Y-8284)</name>
    <name type="common">Yeast</name>
    <name type="synonym">Kluyveromyces thermotolerans</name>
    <dbReference type="NCBI Taxonomy" id="559295"/>
    <lineage>
        <taxon>Eukaryota</taxon>
        <taxon>Fungi</taxon>
        <taxon>Dikarya</taxon>
        <taxon>Ascomycota</taxon>
        <taxon>Saccharomycotina</taxon>
        <taxon>Saccharomycetes</taxon>
        <taxon>Saccharomycetales</taxon>
        <taxon>Saccharomycetaceae</taxon>
        <taxon>Lachancea</taxon>
    </lineage>
</organism>
<dbReference type="GO" id="GO:0005783">
    <property type="term" value="C:endoplasmic reticulum"/>
    <property type="evidence" value="ECO:0007669"/>
    <property type="project" value="TreeGrafter"/>
</dbReference>
<dbReference type="PANTHER" id="PTHR13396:SF5">
    <property type="entry name" value="NEDD4 FAMILY INTERACTING PROTEIN"/>
    <property type="match status" value="1"/>
</dbReference>
<evidence type="ECO:0000256" key="3">
    <source>
        <dbReference type="ARBA" id="ARBA00022989"/>
    </source>
</evidence>
<name>C5DGM8_LACTC</name>
<dbReference type="FunCoup" id="C5DGM8">
    <property type="interactions" value="61"/>
</dbReference>
<dbReference type="GO" id="GO:0016020">
    <property type="term" value="C:membrane"/>
    <property type="evidence" value="ECO:0007669"/>
    <property type="project" value="UniProtKB-SubCell"/>
</dbReference>
<dbReference type="eggNOG" id="KOG4812">
    <property type="taxonomic scope" value="Eukaryota"/>
</dbReference>
<protein>
    <submittedName>
        <fullName evidence="7">KLTH0D06600p</fullName>
    </submittedName>
</protein>
<dbReference type="PANTHER" id="PTHR13396">
    <property type="entry name" value="NEDD4 FAMILY INTERACTING PROTEIN 1/2"/>
    <property type="match status" value="1"/>
</dbReference>
<dbReference type="GO" id="GO:0007034">
    <property type="term" value="P:vacuolar transport"/>
    <property type="evidence" value="ECO:0007669"/>
    <property type="project" value="InterPro"/>
</dbReference>
<evidence type="ECO:0000256" key="1">
    <source>
        <dbReference type="ARBA" id="ARBA00004141"/>
    </source>
</evidence>
<proteinExistence type="predicted"/>
<evidence type="ECO:0000256" key="5">
    <source>
        <dbReference type="SAM" id="MobiDB-lite"/>
    </source>
</evidence>
<dbReference type="CDD" id="cd22212">
    <property type="entry name" value="NDFIP-like"/>
    <property type="match status" value="1"/>
</dbReference>
<evidence type="ECO:0000256" key="4">
    <source>
        <dbReference type="ARBA" id="ARBA00023136"/>
    </source>
</evidence>
<keyword evidence="8" id="KW-1185">Reference proteome</keyword>
<evidence type="ECO:0000313" key="7">
    <source>
        <dbReference type="EMBL" id="CAR22570.1"/>
    </source>
</evidence>
<dbReference type="Proteomes" id="UP000002036">
    <property type="component" value="Chromosome D"/>
</dbReference>
<comment type="subcellular location">
    <subcellularLocation>
        <location evidence="1">Membrane</location>
        <topology evidence="1">Multi-pass membrane protein</topology>
    </subcellularLocation>
</comment>
<keyword evidence="3 6" id="KW-1133">Transmembrane helix</keyword>
<feature type="region of interest" description="Disordered" evidence="5">
    <location>
        <begin position="50"/>
        <end position="69"/>
    </location>
</feature>
<dbReference type="InterPro" id="IPR019325">
    <property type="entry name" value="NEDD4/Bsd2"/>
</dbReference>
<dbReference type="GO" id="GO:0048471">
    <property type="term" value="C:perinuclear region of cytoplasm"/>
    <property type="evidence" value="ECO:0007669"/>
    <property type="project" value="TreeGrafter"/>
</dbReference>
<dbReference type="EMBL" id="CU928168">
    <property type="protein sequence ID" value="CAR22570.1"/>
    <property type="molecule type" value="Genomic_DNA"/>
</dbReference>
<dbReference type="GeneID" id="8295239"/>
<dbReference type="STRING" id="559295.C5DGM8"/>
<dbReference type="RefSeq" id="XP_002553008.1">
    <property type="nucleotide sequence ID" value="XM_002552962.1"/>
</dbReference>
<dbReference type="HOGENOM" id="CLU_041193_2_0_1"/>
<dbReference type="AlphaFoldDB" id="C5DGM8"/>
<evidence type="ECO:0000256" key="2">
    <source>
        <dbReference type="ARBA" id="ARBA00022692"/>
    </source>
</evidence>
<evidence type="ECO:0000256" key="6">
    <source>
        <dbReference type="SAM" id="Phobius"/>
    </source>
</evidence>
<feature type="transmembrane region" description="Helical" evidence="6">
    <location>
        <begin position="180"/>
        <end position="201"/>
    </location>
</feature>
<dbReference type="InParanoid" id="C5DGM8"/>
<keyword evidence="4 6" id="KW-0472">Membrane</keyword>
<accession>C5DGM8</accession>
<dbReference type="OrthoDB" id="10003116at2759"/>
<gene>
    <name evidence="7" type="ordered locus">KLTH0D06600g</name>
</gene>
<sequence length="320" mass="35569">MACKFRKRILSIVHCIQITKRSRYKHKAPACCKRSEHMAELNLGAGVVGRSSDAIPESDSHGQDAPQGQRGFASTLQENIMRSFDSVGKKFNVLDRLFKKNNGTTGLQFGANADGVFSNLTAKPDESGSVELQDRDKPPNYEEAAADMAPSYYGMDEDGIGMYYNEICFEGLPVGNVVNLLWNIIVSVSFQFVGFLLTYILHTSHAAKQGSRFGLGLTFLGYGYSMIPNDVTSKVGKSKSISKLKPLDPNEFDDMHLYSGSATKDEFESSLSHGIDEKKSGIPFLAILLFVSGFSIMFKSIYDYVKVKRKERRYLTQEQV</sequence>
<reference evidence="7 8" key="1">
    <citation type="journal article" date="2009" name="Genome Res.">
        <title>Comparative genomics of protoploid Saccharomycetaceae.</title>
        <authorList>
            <consortium name="The Genolevures Consortium"/>
            <person name="Souciet J.-L."/>
            <person name="Dujon B."/>
            <person name="Gaillardin C."/>
            <person name="Johnston M."/>
            <person name="Baret P.V."/>
            <person name="Cliften P."/>
            <person name="Sherman D.J."/>
            <person name="Weissenbach J."/>
            <person name="Westhof E."/>
            <person name="Wincker P."/>
            <person name="Jubin C."/>
            <person name="Poulain J."/>
            <person name="Barbe V."/>
            <person name="Segurens B."/>
            <person name="Artiguenave F."/>
            <person name="Anthouard V."/>
            <person name="Vacherie B."/>
            <person name="Val M.-E."/>
            <person name="Fulton R.S."/>
            <person name="Minx P."/>
            <person name="Wilson R."/>
            <person name="Durrens P."/>
            <person name="Jean G."/>
            <person name="Marck C."/>
            <person name="Martin T."/>
            <person name="Nikolski M."/>
            <person name="Rolland T."/>
            <person name="Seret M.-L."/>
            <person name="Casaregola S."/>
            <person name="Despons L."/>
            <person name="Fairhead C."/>
            <person name="Fischer G."/>
            <person name="Lafontaine I."/>
            <person name="Leh V."/>
            <person name="Lemaire M."/>
            <person name="de Montigny J."/>
            <person name="Neuveglise C."/>
            <person name="Thierry A."/>
            <person name="Blanc-Lenfle I."/>
            <person name="Bleykasten C."/>
            <person name="Diffels J."/>
            <person name="Fritsch E."/>
            <person name="Frangeul L."/>
            <person name="Goeffon A."/>
            <person name="Jauniaux N."/>
            <person name="Kachouri-Lafond R."/>
            <person name="Payen C."/>
            <person name="Potier S."/>
            <person name="Pribylova L."/>
            <person name="Ozanne C."/>
            <person name="Richard G.-F."/>
            <person name="Sacerdot C."/>
            <person name="Straub M.-L."/>
            <person name="Talla E."/>
        </authorList>
    </citation>
    <scope>NUCLEOTIDE SEQUENCE [LARGE SCALE GENOMIC DNA]</scope>
    <source>
        <strain evidence="8">ATCC 56472 / CBS 6340 / NRRL Y-8284</strain>
    </source>
</reference>
<dbReference type="GO" id="GO:0031398">
    <property type="term" value="P:positive regulation of protein ubiquitination"/>
    <property type="evidence" value="ECO:0007669"/>
    <property type="project" value="TreeGrafter"/>
</dbReference>
<dbReference type="GO" id="GO:0006511">
    <property type="term" value="P:ubiquitin-dependent protein catabolic process"/>
    <property type="evidence" value="ECO:0007669"/>
    <property type="project" value="TreeGrafter"/>
</dbReference>
<dbReference type="Pfam" id="PF10176">
    <property type="entry name" value="NEDD4_Bsd2"/>
    <property type="match status" value="1"/>
</dbReference>
<dbReference type="KEGG" id="lth:KLTH0D06600g"/>
<dbReference type="GO" id="GO:0030001">
    <property type="term" value="P:metal ion transport"/>
    <property type="evidence" value="ECO:0007669"/>
    <property type="project" value="InterPro"/>
</dbReference>
<keyword evidence="2 6" id="KW-0812">Transmembrane</keyword>